<reference evidence="1 2" key="1">
    <citation type="journal article" date="2021" name="Hortic Res">
        <title>High-quality reference genome and annotation aids understanding of berry development for evergreen blueberry (Vaccinium darrowii).</title>
        <authorList>
            <person name="Yu J."/>
            <person name="Hulse-Kemp A.M."/>
            <person name="Babiker E."/>
            <person name="Staton M."/>
        </authorList>
    </citation>
    <scope>NUCLEOTIDE SEQUENCE [LARGE SCALE GENOMIC DNA]</scope>
    <source>
        <strain evidence="2">cv. NJ 8807/NJ 8810</strain>
        <tissue evidence="1">Young leaf</tissue>
    </source>
</reference>
<protein>
    <submittedName>
        <fullName evidence="1">Uncharacterized protein</fullName>
    </submittedName>
</protein>
<accession>A0ACB7Z365</accession>
<dbReference type="Proteomes" id="UP000828048">
    <property type="component" value="Chromosome 4"/>
</dbReference>
<organism evidence="1 2">
    <name type="scientific">Vaccinium darrowii</name>
    <dbReference type="NCBI Taxonomy" id="229202"/>
    <lineage>
        <taxon>Eukaryota</taxon>
        <taxon>Viridiplantae</taxon>
        <taxon>Streptophyta</taxon>
        <taxon>Embryophyta</taxon>
        <taxon>Tracheophyta</taxon>
        <taxon>Spermatophyta</taxon>
        <taxon>Magnoliopsida</taxon>
        <taxon>eudicotyledons</taxon>
        <taxon>Gunneridae</taxon>
        <taxon>Pentapetalae</taxon>
        <taxon>asterids</taxon>
        <taxon>Ericales</taxon>
        <taxon>Ericaceae</taxon>
        <taxon>Vaccinioideae</taxon>
        <taxon>Vaccinieae</taxon>
        <taxon>Vaccinium</taxon>
    </lineage>
</organism>
<name>A0ACB7Z365_9ERIC</name>
<sequence>MNPIPTWVRRLWDVWDLRVLVLLSFTLQLILSIFGNRRKYISSLWISVLVWSTYLMAEWVATVALGKLSDAQGDPEKSNILWAIWAPLILLHLGGPDSITAYSLEDNQLWMRHLLGLAVQLFMAIYVILMSWENSWFLFISLPALIAGLIKYGERTWVLKLVSGDNYINSLPLADLRGQYENYLGVLSLAHNRLKEFRIYLETRGVHRVADITDRSIWFDAAEVTMGIMYDLLYTKATIVHKIKELAEFQAMLKHVDWAYEGKFGCLHIATEVCYQLEIEWDGGEDPSGSNQNREVCKVVSDYVMYLLVMHPSLLPDDGTHNALEVIFLNPVNLTNQAQDKIEACRKWMETGYGYSKNIAKDLKRKGKLKRWEILRLMRWDTLKKAVGDQNGYGQRNAHFQRLREGGEFLTFMWFSNPTRVISGFT</sequence>
<evidence type="ECO:0000313" key="2">
    <source>
        <dbReference type="Proteomes" id="UP000828048"/>
    </source>
</evidence>
<evidence type="ECO:0000313" key="1">
    <source>
        <dbReference type="EMBL" id="KAH7860289.1"/>
    </source>
</evidence>
<gene>
    <name evidence="1" type="ORF">Vadar_011691</name>
</gene>
<keyword evidence="2" id="KW-1185">Reference proteome</keyword>
<proteinExistence type="predicted"/>
<comment type="caution">
    <text evidence="1">The sequence shown here is derived from an EMBL/GenBank/DDBJ whole genome shotgun (WGS) entry which is preliminary data.</text>
</comment>
<dbReference type="EMBL" id="CM037154">
    <property type="protein sequence ID" value="KAH7860289.1"/>
    <property type="molecule type" value="Genomic_DNA"/>
</dbReference>